<evidence type="ECO:0000313" key="2">
    <source>
        <dbReference type="Proteomes" id="UP000299102"/>
    </source>
</evidence>
<name>A0A4C1VNL9_EUMVA</name>
<accession>A0A4C1VNL9</accession>
<dbReference type="Proteomes" id="UP000299102">
    <property type="component" value="Unassembled WGS sequence"/>
</dbReference>
<dbReference type="EMBL" id="BGZK01000374">
    <property type="protein sequence ID" value="GBP39957.1"/>
    <property type="molecule type" value="Genomic_DNA"/>
</dbReference>
<organism evidence="1 2">
    <name type="scientific">Eumeta variegata</name>
    <name type="common">Bagworm moth</name>
    <name type="synonym">Eumeta japonica</name>
    <dbReference type="NCBI Taxonomy" id="151549"/>
    <lineage>
        <taxon>Eukaryota</taxon>
        <taxon>Metazoa</taxon>
        <taxon>Ecdysozoa</taxon>
        <taxon>Arthropoda</taxon>
        <taxon>Hexapoda</taxon>
        <taxon>Insecta</taxon>
        <taxon>Pterygota</taxon>
        <taxon>Neoptera</taxon>
        <taxon>Endopterygota</taxon>
        <taxon>Lepidoptera</taxon>
        <taxon>Glossata</taxon>
        <taxon>Ditrysia</taxon>
        <taxon>Tineoidea</taxon>
        <taxon>Psychidae</taxon>
        <taxon>Oiketicinae</taxon>
        <taxon>Eumeta</taxon>
    </lineage>
</organism>
<reference evidence="1 2" key="1">
    <citation type="journal article" date="2019" name="Commun. Biol.">
        <title>The bagworm genome reveals a unique fibroin gene that provides high tensile strength.</title>
        <authorList>
            <person name="Kono N."/>
            <person name="Nakamura H."/>
            <person name="Ohtoshi R."/>
            <person name="Tomita M."/>
            <person name="Numata K."/>
            <person name="Arakawa K."/>
        </authorList>
    </citation>
    <scope>NUCLEOTIDE SEQUENCE [LARGE SCALE GENOMIC DNA]</scope>
</reference>
<proteinExistence type="predicted"/>
<evidence type="ECO:0000313" key="1">
    <source>
        <dbReference type="EMBL" id="GBP39957.1"/>
    </source>
</evidence>
<gene>
    <name evidence="1" type="ORF">EVAR_39185_1</name>
</gene>
<protein>
    <submittedName>
        <fullName evidence="1">Uncharacterized protein</fullName>
    </submittedName>
</protein>
<dbReference type="AlphaFoldDB" id="A0A4C1VNL9"/>
<sequence length="189" mass="20593">MLHSSVTCSKYVVCLCGATSTARGALQLESVQALCEPAMSPKRFTISASNTPVPNVWYSCRLAQFAETDGFFELAFGAYLSQFVSTFHLVNPDHFSHLHVDEKQLREYERGIEGDCSGSQHAGGRARAGGRQRAVSGCARARNSAGARRAPDANKLLLAYYLKMHVKFRSLIALENPTARPLLEIDGAA</sequence>
<keyword evidence="2" id="KW-1185">Reference proteome</keyword>
<comment type="caution">
    <text evidence="1">The sequence shown here is derived from an EMBL/GenBank/DDBJ whole genome shotgun (WGS) entry which is preliminary data.</text>
</comment>